<sequence>MAKAGRHPSLAAYRIREGKDARPRLPEQEASCPSVWELGLEKAAGVVACIWESQDDERCPSKHPHVRSCGARVQSVELYETHSK</sequence>
<name>A0A4Y7THN5_COPMI</name>
<organism evidence="2 3">
    <name type="scientific">Coprinellus micaceus</name>
    <name type="common">Glistening ink-cap mushroom</name>
    <name type="synonym">Coprinus micaceus</name>
    <dbReference type="NCBI Taxonomy" id="71717"/>
    <lineage>
        <taxon>Eukaryota</taxon>
        <taxon>Fungi</taxon>
        <taxon>Dikarya</taxon>
        <taxon>Basidiomycota</taxon>
        <taxon>Agaricomycotina</taxon>
        <taxon>Agaricomycetes</taxon>
        <taxon>Agaricomycetidae</taxon>
        <taxon>Agaricales</taxon>
        <taxon>Agaricineae</taxon>
        <taxon>Psathyrellaceae</taxon>
        <taxon>Coprinellus</taxon>
    </lineage>
</organism>
<evidence type="ECO:0000313" key="3">
    <source>
        <dbReference type="Proteomes" id="UP000298030"/>
    </source>
</evidence>
<evidence type="ECO:0000256" key="1">
    <source>
        <dbReference type="SAM" id="MobiDB-lite"/>
    </source>
</evidence>
<evidence type="ECO:0000313" key="2">
    <source>
        <dbReference type="EMBL" id="TEB33511.1"/>
    </source>
</evidence>
<keyword evidence="3" id="KW-1185">Reference proteome</keyword>
<comment type="caution">
    <text evidence="2">The sequence shown here is derived from an EMBL/GenBank/DDBJ whole genome shotgun (WGS) entry which is preliminary data.</text>
</comment>
<reference evidence="2 3" key="1">
    <citation type="journal article" date="2019" name="Nat. Ecol. Evol.">
        <title>Megaphylogeny resolves global patterns of mushroom evolution.</title>
        <authorList>
            <person name="Varga T."/>
            <person name="Krizsan K."/>
            <person name="Foldi C."/>
            <person name="Dima B."/>
            <person name="Sanchez-Garcia M."/>
            <person name="Sanchez-Ramirez S."/>
            <person name="Szollosi G.J."/>
            <person name="Szarkandi J.G."/>
            <person name="Papp V."/>
            <person name="Albert L."/>
            <person name="Andreopoulos W."/>
            <person name="Angelini C."/>
            <person name="Antonin V."/>
            <person name="Barry K.W."/>
            <person name="Bougher N.L."/>
            <person name="Buchanan P."/>
            <person name="Buyck B."/>
            <person name="Bense V."/>
            <person name="Catcheside P."/>
            <person name="Chovatia M."/>
            <person name="Cooper J."/>
            <person name="Damon W."/>
            <person name="Desjardin D."/>
            <person name="Finy P."/>
            <person name="Geml J."/>
            <person name="Haridas S."/>
            <person name="Hughes K."/>
            <person name="Justo A."/>
            <person name="Karasinski D."/>
            <person name="Kautmanova I."/>
            <person name="Kiss B."/>
            <person name="Kocsube S."/>
            <person name="Kotiranta H."/>
            <person name="LaButti K.M."/>
            <person name="Lechner B.E."/>
            <person name="Liimatainen K."/>
            <person name="Lipzen A."/>
            <person name="Lukacs Z."/>
            <person name="Mihaltcheva S."/>
            <person name="Morgado L.N."/>
            <person name="Niskanen T."/>
            <person name="Noordeloos M.E."/>
            <person name="Ohm R.A."/>
            <person name="Ortiz-Santana B."/>
            <person name="Ovrebo C."/>
            <person name="Racz N."/>
            <person name="Riley R."/>
            <person name="Savchenko A."/>
            <person name="Shiryaev A."/>
            <person name="Soop K."/>
            <person name="Spirin V."/>
            <person name="Szebenyi C."/>
            <person name="Tomsovsky M."/>
            <person name="Tulloss R.E."/>
            <person name="Uehling J."/>
            <person name="Grigoriev I.V."/>
            <person name="Vagvolgyi C."/>
            <person name="Papp T."/>
            <person name="Martin F.M."/>
            <person name="Miettinen O."/>
            <person name="Hibbett D.S."/>
            <person name="Nagy L.G."/>
        </authorList>
    </citation>
    <scope>NUCLEOTIDE SEQUENCE [LARGE SCALE GENOMIC DNA]</scope>
    <source>
        <strain evidence="2 3">FP101781</strain>
    </source>
</reference>
<dbReference type="Proteomes" id="UP000298030">
    <property type="component" value="Unassembled WGS sequence"/>
</dbReference>
<proteinExistence type="predicted"/>
<accession>A0A4Y7THN5</accession>
<dbReference type="AlphaFoldDB" id="A0A4Y7THN5"/>
<gene>
    <name evidence="2" type="ORF">FA13DRAFT_1730534</name>
</gene>
<feature type="compositionally biased region" description="Basic and acidic residues" evidence="1">
    <location>
        <begin position="14"/>
        <end position="27"/>
    </location>
</feature>
<dbReference type="EMBL" id="QPFP01000012">
    <property type="protein sequence ID" value="TEB33511.1"/>
    <property type="molecule type" value="Genomic_DNA"/>
</dbReference>
<feature type="region of interest" description="Disordered" evidence="1">
    <location>
        <begin position="1"/>
        <end position="28"/>
    </location>
</feature>
<protein>
    <submittedName>
        <fullName evidence="2">Uncharacterized protein</fullName>
    </submittedName>
</protein>